<feature type="compositionally biased region" description="Low complexity" evidence="3">
    <location>
        <begin position="9"/>
        <end position="27"/>
    </location>
</feature>
<comment type="caution">
    <text evidence="5">The sequence shown here is derived from an EMBL/GenBank/DDBJ whole genome shotgun (WGS) entry which is preliminary data.</text>
</comment>
<dbReference type="AlphaFoldDB" id="A0A1Y2I270"/>
<dbReference type="CDD" id="cd22906">
    <property type="entry name" value="HFD_DRAP1"/>
    <property type="match status" value="1"/>
</dbReference>
<dbReference type="PANTHER" id="PTHR10252:SF5">
    <property type="entry name" value="DR1-ASSOCIATED COREPRESSOR"/>
    <property type="match status" value="1"/>
</dbReference>
<dbReference type="Gene3D" id="1.10.20.10">
    <property type="entry name" value="Histone, subunit A"/>
    <property type="match status" value="1"/>
</dbReference>
<feature type="domain" description="Transcription factor CBF/NF-Y/archaeal histone" evidence="4">
    <location>
        <begin position="50"/>
        <end position="115"/>
    </location>
</feature>
<evidence type="ECO:0000256" key="1">
    <source>
        <dbReference type="ARBA" id="ARBA00004123"/>
    </source>
</evidence>
<organism evidence="5 6">
    <name type="scientific">Catenaria anguillulae PL171</name>
    <dbReference type="NCBI Taxonomy" id="765915"/>
    <lineage>
        <taxon>Eukaryota</taxon>
        <taxon>Fungi</taxon>
        <taxon>Fungi incertae sedis</taxon>
        <taxon>Blastocladiomycota</taxon>
        <taxon>Blastocladiomycetes</taxon>
        <taxon>Blastocladiales</taxon>
        <taxon>Catenariaceae</taxon>
        <taxon>Catenaria</taxon>
    </lineage>
</organism>
<dbReference type="EMBL" id="MCFL01000004">
    <property type="protein sequence ID" value="ORZ40063.1"/>
    <property type="molecule type" value="Genomic_DNA"/>
</dbReference>
<dbReference type="Pfam" id="PF00808">
    <property type="entry name" value="CBFD_NFYB_HMF"/>
    <property type="match status" value="1"/>
</dbReference>
<dbReference type="Proteomes" id="UP000193411">
    <property type="component" value="Unassembled WGS sequence"/>
</dbReference>
<evidence type="ECO:0000256" key="3">
    <source>
        <dbReference type="SAM" id="MobiDB-lite"/>
    </source>
</evidence>
<feature type="region of interest" description="Disordered" evidence="3">
    <location>
        <begin position="132"/>
        <end position="153"/>
    </location>
</feature>
<dbReference type="SUPFAM" id="SSF47113">
    <property type="entry name" value="Histone-fold"/>
    <property type="match status" value="1"/>
</dbReference>
<proteinExistence type="predicted"/>
<evidence type="ECO:0000313" key="5">
    <source>
        <dbReference type="EMBL" id="ORZ40063.1"/>
    </source>
</evidence>
<reference evidence="5 6" key="1">
    <citation type="submission" date="2016-07" db="EMBL/GenBank/DDBJ databases">
        <title>Pervasive Adenine N6-methylation of Active Genes in Fungi.</title>
        <authorList>
            <consortium name="DOE Joint Genome Institute"/>
            <person name="Mondo S.J."/>
            <person name="Dannebaum R.O."/>
            <person name="Kuo R.C."/>
            <person name="Labutti K."/>
            <person name="Haridas S."/>
            <person name="Kuo A."/>
            <person name="Salamov A."/>
            <person name="Ahrendt S.R."/>
            <person name="Lipzen A."/>
            <person name="Sullivan W."/>
            <person name="Andreopoulos W.B."/>
            <person name="Clum A."/>
            <person name="Lindquist E."/>
            <person name="Daum C."/>
            <person name="Ramamoorthy G.K."/>
            <person name="Gryganskyi A."/>
            <person name="Culley D."/>
            <person name="Magnuson J.K."/>
            <person name="James T.Y."/>
            <person name="O'Malley M.A."/>
            <person name="Stajich J.E."/>
            <person name="Spatafora J.W."/>
            <person name="Visel A."/>
            <person name="Grigoriev I.V."/>
        </authorList>
    </citation>
    <scope>NUCLEOTIDE SEQUENCE [LARGE SCALE GENOMIC DNA]</scope>
    <source>
        <strain evidence="5 6">PL171</strain>
    </source>
</reference>
<evidence type="ECO:0000256" key="2">
    <source>
        <dbReference type="ARBA" id="ARBA00023242"/>
    </source>
</evidence>
<accession>A0A1Y2I270</accession>
<dbReference type="GO" id="GO:0046982">
    <property type="term" value="F:protein heterodimerization activity"/>
    <property type="evidence" value="ECO:0007669"/>
    <property type="project" value="InterPro"/>
</dbReference>
<sequence>MSSPSTVFSASSQSPPQHTPAAAASAAAATVAVPETPSAGGPLSKKFKPRFPTARIKKIMQSDEDVGKLNQATPILVSKALELFMQSLLTAAIAQAQAGDAPSRKLLPLHMKAAIDAEDKFDFLRDLADTAGAKKGRGSGRAKKNESAEDGSD</sequence>
<dbReference type="InterPro" id="IPR003958">
    <property type="entry name" value="CBFA_NFYB_domain"/>
</dbReference>
<dbReference type="OrthoDB" id="653904at2759"/>
<dbReference type="InterPro" id="IPR009072">
    <property type="entry name" value="Histone-fold"/>
</dbReference>
<dbReference type="GO" id="GO:0001046">
    <property type="term" value="F:core promoter sequence-specific DNA binding"/>
    <property type="evidence" value="ECO:0007669"/>
    <property type="project" value="TreeGrafter"/>
</dbReference>
<dbReference type="GO" id="GO:0016251">
    <property type="term" value="F:RNA polymerase II general transcription initiation factor activity"/>
    <property type="evidence" value="ECO:0007669"/>
    <property type="project" value="TreeGrafter"/>
</dbReference>
<comment type="subcellular location">
    <subcellularLocation>
        <location evidence="1">Nucleus</location>
    </subcellularLocation>
</comment>
<dbReference type="InterPro" id="IPR050568">
    <property type="entry name" value="Transcr_DNA_Rep_Reg"/>
</dbReference>
<evidence type="ECO:0000313" key="6">
    <source>
        <dbReference type="Proteomes" id="UP000193411"/>
    </source>
</evidence>
<evidence type="ECO:0000259" key="4">
    <source>
        <dbReference type="Pfam" id="PF00808"/>
    </source>
</evidence>
<dbReference type="STRING" id="765915.A0A1Y2I270"/>
<feature type="region of interest" description="Disordered" evidence="3">
    <location>
        <begin position="1"/>
        <end position="27"/>
    </location>
</feature>
<keyword evidence="6" id="KW-1185">Reference proteome</keyword>
<dbReference type="GO" id="GO:0017054">
    <property type="term" value="C:negative cofactor 2 complex"/>
    <property type="evidence" value="ECO:0007669"/>
    <property type="project" value="TreeGrafter"/>
</dbReference>
<protein>
    <submittedName>
        <fullName evidence="5">Histone-fold-containing protein</fullName>
    </submittedName>
</protein>
<dbReference type="PANTHER" id="PTHR10252">
    <property type="entry name" value="HISTONE-LIKE TRANSCRIPTION FACTOR CCAAT-RELATED"/>
    <property type="match status" value="1"/>
</dbReference>
<name>A0A1Y2I270_9FUNG</name>
<keyword evidence="2" id="KW-0539">Nucleus</keyword>
<gene>
    <name evidence="5" type="ORF">BCR44DRAFT_1426190</name>
</gene>